<evidence type="ECO:0000256" key="15">
    <source>
        <dbReference type="ARBA" id="ARBA00023554"/>
    </source>
</evidence>
<feature type="domain" description="TonB-dependent receptor plug" evidence="19">
    <location>
        <begin position="146"/>
        <end position="223"/>
    </location>
</feature>
<evidence type="ECO:0000256" key="13">
    <source>
        <dbReference type="ARBA" id="ARBA00023136"/>
    </source>
</evidence>
<reference evidence="21" key="1">
    <citation type="submission" date="2016-11" db="EMBL/GenBank/DDBJ databases">
        <authorList>
            <person name="Varghese N."/>
            <person name="Submissions S."/>
        </authorList>
    </citation>
    <scope>NUCLEOTIDE SEQUENCE [LARGE SCALE GENOMIC DNA]</scope>
    <source>
        <strain evidence="21">DSM 3661</strain>
    </source>
</reference>
<feature type="signal peptide" evidence="18">
    <location>
        <begin position="1"/>
        <end position="21"/>
    </location>
</feature>
<evidence type="ECO:0000256" key="18">
    <source>
        <dbReference type="SAM" id="SignalP"/>
    </source>
</evidence>
<evidence type="ECO:0000256" key="8">
    <source>
        <dbReference type="ARBA" id="ARBA00022692"/>
    </source>
</evidence>
<evidence type="ECO:0000256" key="10">
    <source>
        <dbReference type="ARBA" id="ARBA00022842"/>
    </source>
</evidence>
<feature type="chain" id="PRO_5009926471" description="isocitrate dehydrogenase (NADP(+))" evidence="18">
    <location>
        <begin position="22"/>
        <end position="793"/>
    </location>
</feature>
<keyword evidence="20" id="KW-0675">Receptor</keyword>
<keyword evidence="7" id="KW-0816">Tricarboxylic acid cycle</keyword>
<dbReference type="AlphaFoldDB" id="A0A1M7HF69"/>
<dbReference type="InterPro" id="IPR039426">
    <property type="entry name" value="TonB-dep_rcpt-like"/>
</dbReference>
<keyword evidence="5 17" id="KW-0813">Transport</keyword>
<protein>
    <recommendedName>
        <fullName evidence="3">isocitrate dehydrogenase (NADP(+))</fullName>
        <ecNumber evidence="3">1.1.1.42</ecNumber>
    </recommendedName>
</protein>
<keyword evidence="4" id="KW-0329">Glyoxylate bypass</keyword>
<keyword evidence="6 17" id="KW-1134">Transmembrane beta strand</keyword>
<dbReference type="RefSeq" id="WP_073354309.1">
    <property type="nucleotide sequence ID" value="NZ_FRBU01000028.1"/>
</dbReference>
<dbReference type="GO" id="GO:0004450">
    <property type="term" value="F:isocitrate dehydrogenase (NADP+) activity"/>
    <property type="evidence" value="ECO:0007669"/>
    <property type="project" value="UniProtKB-EC"/>
</dbReference>
<dbReference type="GO" id="GO:0046872">
    <property type="term" value="F:metal ion binding"/>
    <property type="evidence" value="ECO:0007669"/>
    <property type="project" value="UniProtKB-KW"/>
</dbReference>
<keyword evidence="10" id="KW-0460">Magnesium</keyword>
<evidence type="ECO:0000256" key="9">
    <source>
        <dbReference type="ARBA" id="ARBA00022723"/>
    </source>
</evidence>
<dbReference type="PROSITE" id="PS52016">
    <property type="entry name" value="TONB_DEPENDENT_REC_3"/>
    <property type="match status" value="1"/>
</dbReference>
<proteinExistence type="inferred from homology"/>
<dbReference type="GO" id="GO:0006099">
    <property type="term" value="P:tricarboxylic acid cycle"/>
    <property type="evidence" value="ECO:0007669"/>
    <property type="project" value="UniProtKB-KW"/>
</dbReference>
<comment type="subcellular location">
    <subcellularLocation>
        <location evidence="2 17">Cell outer membrane</location>
        <topology evidence="2 17">Multi-pass membrane protein</topology>
    </subcellularLocation>
</comment>
<comment type="cofactor">
    <cofactor evidence="1">
        <name>Mg(2+)</name>
        <dbReference type="ChEBI" id="CHEBI:18420"/>
    </cofactor>
</comment>
<dbReference type="Gene3D" id="2.60.40.1120">
    <property type="entry name" value="Carboxypeptidase-like, regulatory domain"/>
    <property type="match status" value="1"/>
</dbReference>
<keyword evidence="14 17" id="KW-0998">Cell outer membrane</keyword>
<evidence type="ECO:0000256" key="17">
    <source>
        <dbReference type="PROSITE-ProRule" id="PRU01360"/>
    </source>
</evidence>
<dbReference type="SUPFAM" id="SSF56935">
    <property type="entry name" value="Porins"/>
    <property type="match status" value="1"/>
</dbReference>
<dbReference type="PANTHER" id="PTHR36999">
    <property type="entry name" value="ISOCITRATE DEHYDROGENASE [NADP]"/>
    <property type="match status" value="1"/>
</dbReference>
<keyword evidence="21" id="KW-1185">Reference proteome</keyword>
<evidence type="ECO:0000256" key="5">
    <source>
        <dbReference type="ARBA" id="ARBA00022448"/>
    </source>
</evidence>
<dbReference type="InterPro" id="IPR004436">
    <property type="entry name" value="Isocitrate_DH_NADP_mono"/>
</dbReference>
<dbReference type="Pfam" id="PF07715">
    <property type="entry name" value="Plug"/>
    <property type="match status" value="1"/>
</dbReference>
<evidence type="ECO:0000256" key="12">
    <source>
        <dbReference type="ARBA" id="ARBA00023002"/>
    </source>
</evidence>
<keyword evidence="11" id="KW-0521">NADP</keyword>
<comment type="catalytic activity">
    <reaction evidence="15">
        <text>D-threo-isocitrate + NADP(+) = 2-oxoglutarate + CO2 + NADPH</text>
        <dbReference type="Rhea" id="RHEA:19629"/>
        <dbReference type="ChEBI" id="CHEBI:15562"/>
        <dbReference type="ChEBI" id="CHEBI:16526"/>
        <dbReference type="ChEBI" id="CHEBI:16810"/>
        <dbReference type="ChEBI" id="CHEBI:57783"/>
        <dbReference type="ChEBI" id="CHEBI:58349"/>
        <dbReference type="EC" id="1.1.1.42"/>
    </reaction>
</comment>
<gene>
    <name evidence="20" type="ORF">SAMN05443669_102810</name>
</gene>
<dbReference type="Proteomes" id="UP000184260">
    <property type="component" value="Unassembled WGS sequence"/>
</dbReference>
<dbReference type="Gene3D" id="2.40.170.20">
    <property type="entry name" value="TonB-dependent receptor, beta-barrel domain"/>
    <property type="match status" value="1"/>
</dbReference>
<comment type="similarity">
    <text evidence="17">Belongs to the TonB-dependent receptor family.</text>
</comment>
<dbReference type="SUPFAM" id="SSF49464">
    <property type="entry name" value="Carboxypeptidase regulatory domain-like"/>
    <property type="match status" value="1"/>
</dbReference>
<dbReference type="OrthoDB" id="9803050at2"/>
<dbReference type="InterPro" id="IPR037066">
    <property type="entry name" value="Plug_dom_sf"/>
</dbReference>
<evidence type="ECO:0000256" key="3">
    <source>
        <dbReference type="ARBA" id="ARBA00013013"/>
    </source>
</evidence>
<evidence type="ECO:0000256" key="1">
    <source>
        <dbReference type="ARBA" id="ARBA00001946"/>
    </source>
</evidence>
<evidence type="ECO:0000256" key="14">
    <source>
        <dbReference type="ARBA" id="ARBA00023237"/>
    </source>
</evidence>
<comment type="similarity">
    <text evidence="16">Belongs to the monomeric-type IDH family.</text>
</comment>
<sequence>MTPKKIITFLVVLLSVLSGFAQEKFTLSGTIIDANSNETLIGVNVVIPALKTGVTTNEYGFFSITIPKGNYTVQISYLGYQTIEESIALNQNIKNNFNLFSNETALQEVIITDNKTKIDIKKPEMSVNKLSISAIKKMPVVLGEVDVLKSILLLPGVTNAGEGASGFNVRGGGADQNLILLDEATIFNSSHVFGFFSVFNPDAIKDLKLYKGGIPARYGGRASSVLDIYQKDGNSKSFHVNGGIGLISSRILAEGPLVKDKGSFLIGGRSSYGHLFLKLSEEQKNNSVYFYDLNTKLSYKLDTNNSLYLSGYFGRDVFSLNKSFTNIYGNATVNLRWNHLFSEKLFSNLSLIYSDYYYGLDLDFVGFKWDSGIKNYNVKYDFKNYISDKFKLNYGLNGIYYEFNPGTIRPSDADSGINFDQLDKKYAFEPAVYINADHEISDRIALSYGLRYSKFYRLGQSTVNIYENDNPLLFNSDLQIYEKATPIGTKFYDRNKVMKSYNYLEPRFSLAYQINEEQSVKASYNRMVQYLQLISNTSSPTPLDVWTPSDRFIKPQIADQVALGYFKNFNDDMYSLEVETYYKEVQNRLDYIDGANLIANKAIEQIILNGQLRSYGLEIMFRKNEGKFNGWISYTLSKSEQQTPGRTPIETGINNGQWYNSVYDKLHNVAVTTSYNLNEKWSFGANFALQTGQPVTYPVGQYEYLGINVPSYGLRNENRLPAYHHLDIAATLTPSKNKNREWKGEWVFSVYNLYNRKNAASINFRQNADTGSNEAIKTSIFGIVPAVSYNFKF</sequence>
<dbReference type="Gene3D" id="2.170.130.10">
    <property type="entry name" value="TonB-dependent receptor, plug domain"/>
    <property type="match status" value="1"/>
</dbReference>
<evidence type="ECO:0000313" key="20">
    <source>
        <dbReference type="EMBL" id="SHM27003.1"/>
    </source>
</evidence>
<evidence type="ECO:0000256" key="4">
    <source>
        <dbReference type="ARBA" id="ARBA00022435"/>
    </source>
</evidence>
<keyword evidence="13 17" id="KW-0472">Membrane</keyword>
<accession>A0A1M7HF69</accession>
<evidence type="ECO:0000259" key="19">
    <source>
        <dbReference type="Pfam" id="PF07715"/>
    </source>
</evidence>
<dbReference type="EMBL" id="FRBU01000028">
    <property type="protein sequence ID" value="SHM27003.1"/>
    <property type="molecule type" value="Genomic_DNA"/>
</dbReference>
<dbReference type="InterPro" id="IPR012910">
    <property type="entry name" value="Plug_dom"/>
</dbReference>
<dbReference type="EC" id="1.1.1.42" evidence="3"/>
<dbReference type="GO" id="GO:0009279">
    <property type="term" value="C:cell outer membrane"/>
    <property type="evidence" value="ECO:0007669"/>
    <property type="project" value="UniProtKB-SubCell"/>
</dbReference>
<evidence type="ECO:0000313" key="21">
    <source>
        <dbReference type="Proteomes" id="UP000184260"/>
    </source>
</evidence>
<dbReference type="STRING" id="69322.SAMN05443669_102810"/>
<dbReference type="InterPro" id="IPR008969">
    <property type="entry name" value="CarboxyPept-like_regulatory"/>
</dbReference>
<dbReference type="GO" id="GO:0006097">
    <property type="term" value="P:glyoxylate cycle"/>
    <property type="evidence" value="ECO:0007669"/>
    <property type="project" value="UniProtKB-KW"/>
</dbReference>
<evidence type="ECO:0000256" key="7">
    <source>
        <dbReference type="ARBA" id="ARBA00022532"/>
    </source>
</evidence>
<evidence type="ECO:0000256" key="16">
    <source>
        <dbReference type="ARBA" id="ARBA00046318"/>
    </source>
</evidence>
<keyword evidence="8 17" id="KW-0812">Transmembrane</keyword>
<evidence type="ECO:0000256" key="2">
    <source>
        <dbReference type="ARBA" id="ARBA00004571"/>
    </source>
</evidence>
<keyword evidence="9" id="KW-0479">Metal-binding</keyword>
<evidence type="ECO:0000256" key="6">
    <source>
        <dbReference type="ARBA" id="ARBA00022452"/>
    </source>
</evidence>
<evidence type="ECO:0000256" key="11">
    <source>
        <dbReference type="ARBA" id="ARBA00022857"/>
    </source>
</evidence>
<dbReference type="InterPro" id="IPR036942">
    <property type="entry name" value="Beta-barrel_TonB_sf"/>
</dbReference>
<keyword evidence="18" id="KW-0732">Signal</keyword>
<dbReference type="PANTHER" id="PTHR36999:SF1">
    <property type="entry name" value="ISOCITRATE DEHYDROGENASE (NADP(+))"/>
    <property type="match status" value="1"/>
</dbReference>
<keyword evidence="12" id="KW-0560">Oxidoreductase</keyword>
<dbReference type="Pfam" id="PF13715">
    <property type="entry name" value="CarbopepD_reg_2"/>
    <property type="match status" value="1"/>
</dbReference>
<organism evidence="20 21">
    <name type="scientific">Flavobacterium xanthum</name>
    <dbReference type="NCBI Taxonomy" id="69322"/>
    <lineage>
        <taxon>Bacteria</taxon>
        <taxon>Pseudomonadati</taxon>
        <taxon>Bacteroidota</taxon>
        <taxon>Flavobacteriia</taxon>
        <taxon>Flavobacteriales</taxon>
        <taxon>Flavobacteriaceae</taxon>
        <taxon>Flavobacterium</taxon>
    </lineage>
</organism>
<name>A0A1M7HF69_9FLAO</name>